<dbReference type="Pfam" id="PF13391">
    <property type="entry name" value="HNH_2"/>
    <property type="match status" value="1"/>
</dbReference>
<dbReference type="Proteomes" id="UP000054166">
    <property type="component" value="Unassembled WGS sequence"/>
</dbReference>
<feature type="compositionally biased region" description="Acidic residues" evidence="1">
    <location>
        <begin position="368"/>
        <end position="377"/>
    </location>
</feature>
<reference evidence="3 4" key="1">
    <citation type="submission" date="2014-04" db="EMBL/GenBank/DDBJ databases">
        <authorList>
            <consortium name="DOE Joint Genome Institute"/>
            <person name="Kuo A."/>
            <person name="Tarkka M."/>
            <person name="Buscot F."/>
            <person name="Kohler A."/>
            <person name="Nagy L.G."/>
            <person name="Floudas D."/>
            <person name="Copeland A."/>
            <person name="Barry K.W."/>
            <person name="Cichocki N."/>
            <person name="Veneault-Fourrey C."/>
            <person name="LaButti K."/>
            <person name="Lindquist E.A."/>
            <person name="Lipzen A."/>
            <person name="Lundell T."/>
            <person name="Morin E."/>
            <person name="Murat C."/>
            <person name="Sun H."/>
            <person name="Tunlid A."/>
            <person name="Henrissat B."/>
            <person name="Grigoriev I.V."/>
            <person name="Hibbett D.S."/>
            <person name="Martin F."/>
            <person name="Nordberg H.P."/>
            <person name="Cantor M.N."/>
            <person name="Hua S.X."/>
        </authorList>
    </citation>
    <scope>NUCLEOTIDE SEQUENCE [LARGE SCALE GENOMIC DNA]</scope>
    <source>
        <strain evidence="3 4">F 1598</strain>
    </source>
</reference>
<dbReference type="HOGENOM" id="CLU_589452_0_0_1"/>
<gene>
    <name evidence="3" type="ORF">PILCRDRAFT_829680</name>
</gene>
<accession>A0A0C3B5S7</accession>
<dbReference type="InterPro" id="IPR003615">
    <property type="entry name" value="HNH_nuc"/>
</dbReference>
<feature type="compositionally biased region" description="Polar residues" evidence="1">
    <location>
        <begin position="381"/>
        <end position="396"/>
    </location>
</feature>
<dbReference type="EMBL" id="KN833119">
    <property type="protein sequence ID" value="KIM72607.1"/>
    <property type="molecule type" value="Genomic_DNA"/>
</dbReference>
<reference evidence="4" key="2">
    <citation type="submission" date="2015-01" db="EMBL/GenBank/DDBJ databases">
        <title>Evolutionary Origins and Diversification of the Mycorrhizal Mutualists.</title>
        <authorList>
            <consortium name="DOE Joint Genome Institute"/>
            <consortium name="Mycorrhizal Genomics Consortium"/>
            <person name="Kohler A."/>
            <person name="Kuo A."/>
            <person name="Nagy L.G."/>
            <person name="Floudas D."/>
            <person name="Copeland A."/>
            <person name="Barry K.W."/>
            <person name="Cichocki N."/>
            <person name="Veneault-Fourrey C."/>
            <person name="LaButti K."/>
            <person name="Lindquist E.A."/>
            <person name="Lipzen A."/>
            <person name="Lundell T."/>
            <person name="Morin E."/>
            <person name="Murat C."/>
            <person name="Riley R."/>
            <person name="Ohm R."/>
            <person name="Sun H."/>
            <person name="Tunlid A."/>
            <person name="Henrissat B."/>
            <person name="Grigoriev I.V."/>
            <person name="Hibbett D.S."/>
            <person name="Martin F."/>
        </authorList>
    </citation>
    <scope>NUCLEOTIDE SEQUENCE [LARGE SCALE GENOMIC DNA]</scope>
    <source>
        <strain evidence="4">F 1598</strain>
    </source>
</reference>
<dbReference type="InParanoid" id="A0A0C3B5S7"/>
<evidence type="ECO:0000256" key="1">
    <source>
        <dbReference type="SAM" id="MobiDB-lite"/>
    </source>
</evidence>
<feature type="region of interest" description="Disordered" evidence="1">
    <location>
        <begin position="301"/>
        <end position="396"/>
    </location>
</feature>
<name>A0A0C3B5S7_PILCF</name>
<evidence type="ECO:0000259" key="2">
    <source>
        <dbReference type="Pfam" id="PF13391"/>
    </source>
</evidence>
<evidence type="ECO:0000313" key="3">
    <source>
        <dbReference type="EMBL" id="KIM72607.1"/>
    </source>
</evidence>
<dbReference type="STRING" id="765440.A0A0C3B5S7"/>
<feature type="compositionally biased region" description="Basic and acidic residues" evidence="1">
    <location>
        <begin position="301"/>
        <end position="322"/>
    </location>
</feature>
<protein>
    <recommendedName>
        <fullName evidence="2">HNH nuclease domain-containing protein</fullName>
    </recommendedName>
</protein>
<proteinExistence type="predicted"/>
<dbReference type="AlphaFoldDB" id="A0A0C3B5S7"/>
<dbReference type="OrthoDB" id="3133596at2759"/>
<keyword evidence="4" id="KW-1185">Reference proteome</keyword>
<evidence type="ECO:0000313" key="4">
    <source>
        <dbReference type="Proteomes" id="UP000054166"/>
    </source>
</evidence>
<feature type="region of interest" description="Disordered" evidence="1">
    <location>
        <begin position="1"/>
        <end position="59"/>
    </location>
</feature>
<feature type="compositionally biased region" description="Pro residues" evidence="1">
    <location>
        <begin position="16"/>
        <end position="33"/>
    </location>
</feature>
<organism evidence="3 4">
    <name type="scientific">Piloderma croceum (strain F 1598)</name>
    <dbReference type="NCBI Taxonomy" id="765440"/>
    <lineage>
        <taxon>Eukaryota</taxon>
        <taxon>Fungi</taxon>
        <taxon>Dikarya</taxon>
        <taxon>Basidiomycota</taxon>
        <taxon>Agaricomycotina</taxon>
        <taxon>Agaricomycetes</taxon>
        <taxon>Agaricomycetidae</taxon>
        <taxon>Atheliales</taxon>
        <taxon>Atheliaceae</taxon>
        <taxon>Piloderma</taxon>
    </lineage>
</organism>
<feature type="domain" description="HNH nuclease" evidence="2">
    <location>
        <begin position="86"/>
        <end position="152"/>
    </location>
</feature>
<sequence>MDSDEGGNKTPQRRSSPPPLIIEPLDLIPPSPDGDPSGDYNPRFDRQRSLAGNNNQTPKARRIAGTSIKTVRKNNAVKADPNHGKCLLTHQENPGLSIQACHLVAKATSDSTLECLEWAWGMDYRTLHVDTRFNIIFLRADLHILFDAGLWLLIPEADVIKAVYEQVNSARSGSQPGPIAYDSLSPFQYRLVPIESMLEVEISRVKHLQRDDAPPEFAGFVHYQHPYTTLGPLHSHAHPHFVLFNAGEKLAPLSGSSFLTLAGTTARCMDIPTADALILLTQIRAIYEIWAMEPPPHFIRDLSKKRSHSDFGEGGDRNGSTHREKRSRSRNSSHPPSQQEDGGYSHFNPQVDSGTRHVALLPPTADTPDLEMDEMEECNSPLDSNSDHGSGQDSAASDTYISQWVQGAAATSEGGWEPTVVNDEQLGPYGEERARSPRQESWHTWHASWFRRGLKDIGKPPPDTRTFSSNDWSLYDYCTLLTHSA</sequence>